<keyword evidence="1" id="KW-1133">Transmembrane helix</keyword>
<gene>
    <name evidence="2" type="ORF">OKA104_LOCUS39943</name>
</gene>
<evidence type="ECO:0000256" key="1">
    <source>
        <dbReference type="SAM" id="Phobius"/>
    </source>
</evidence>
<evidence type="ECO:0000313" key="2">
    <source>
        <dbReference type="EMBL" id="CAF4181820.1"/>
    </source>
</evidence>
<accession>A0A820A2N0</accession>
<dbReference type="AlphaFoldDB" id="A0A820A2N0"/>
<name>A0A820A2N0_9BILA</name>
<evidence type="ECO:0000313" key="3">
    <source>
        <dbReference type="Proteomes" id="UP000663881"/>
    </source>
</evidence>
<sequence>MEFHSIDQISYTTGEDQQQIGFRLPAQNQAAAASSVPRVSNNQYQQGGSSFRQCFKRISRKQWICIGIVVFIILLIIIIIAAVLGSRSSKNETVAKMVPVRQWYAVRVSLV</sequence>
<proteinExistence type="predicted"/>
<reference evidence="2" key="1">
    <citation type="submission" date="2021-02" db="EMBL/GenBank/DDBJ databases">
        <authorList>
            <person name="Nowell W R."/>
        </authorList>
    </citation>
    <scope>NUCLEOTIDE SEQUENCE</scope>
</reference>
<keyword evidence="1" id="KW-0472">Membrane</keyword>
<dbReference type="EMBL" id="CAJOAY010008214">
    <property type="protein sequence ID" value="CAF4181820.1"/>
    <property type="molecule type" value="Genomic_DNA"/>
</dbReference>
<feature type="transmembrane region" description="Helical" evidence="1">
    <location>
        <begin position="63"/>
        <end position="84"/>
    </location>
</feature>
<organism evidence="2 3">
    <name type="scientific">Adineta steineri</name>
    <dbReference type="NCBI Taxonomy" id="433720"/>
    <lineage>
        <taxon>Eukaryota</taxon>
        <taxon>Metazoa</taxon>
        <taxon>Spiralia</taxon>
        <taxon>Gnathifera</taxon>
        <taxon>Rotifera</taxon>
        <taxon>Eurotatoria</taxon>
        <taxon>Bdelloidea</taxon>
        <taxon>Adinetida</taxon>
        <taxon>Adinetidae</taxon>
        <taxon>Adineta</taxon>
    </lineage>
</organism>
<comment type="caution">
    <text evidence="2">The sequence shown here is derived from an EMBL/GenBank/DDBJ whole genome shotgun (WGS) entry which is preliminary data.</text>
</comment>
<keyword evidence="1" id="KW-0812">Transmembrane</keyword>
<dbReference type="Proteomes" id="UP000663881">
    <property type="component" value="Unassembled WGS sequence"/>
</dbReference>
<protein>
    <submittedName>
        <fullName evidence="2">Uncharacterized protein</fullName>
    </submittedName>
</protein>